<sequence length="359" mass="40699">MADGNKTDQIPDELENLSPEELQERIQEEKKNAKRSLRFAFTALLAIVAVCIAWFVANNRVTMTGTQISAENTVPFELASIGSRQKVEIDKLKENNKNILSAGTSSQKYEKYIDIYTGTEETLEKDLNGNNPEFHVGTSGLAWYLNGQESLVPGAGGKLEFYLIPKKSGLTSAAVKLNLKGYTEDNSGKAIELDNDKIQRLLNGHILFFRHLDNEKGYYGWIGDEEELKLNAPGSETDNSATFTKDMPYKVTLYWKWPQYFRNYIYTDRSTQGDLFTNVVEQSEYSNLNDFINKQKNVNSSKLFYDVAATDDTKITADINNQMNDDTLNTCSNYYNQADEYIGKNARYVYVQIQVDPAD</sequence>
<proteinExistence type="predicted"/>
<gene>
    <name evidence="2" type="ORF">WMO75_14960</name>
</gene>
<keyword evidence="3" id="KW-1185">Reference proteome</keyword>
<evidence type="ECO:0000313" key="3">
    <source>
        <dbReference type="Proteomes" id="UP001446032"/>
    </source>
</evidence>
<keyword evidence="1" id="KW-0812">Transmembrane</keyword>
<reference evidence="2 3" key="1">
    <citation type="submission" date="2024-03" db="EMBL/GenBank/DDBJ databases">
        <title>Human intestinal bacterial collection.</title>
        <authorList>
            <person name="Pauvert C."/>
            <person name="Hitch T.C.A."/>
            <person name="Clavel T."/>
        </authorList>
    </citation>
    <scope>NUCLEOTIDE SEQUENCE [LARGE SCALE GENOMIC DNA]</scope>
    <source>
        <strain evidence="2 3">CLA-AA-H95</strain>
    </source>
</reference>
<keyword evidence="1" id="KW-1133">Transmembrane helix</keyword>
<dbReference type="RefSeq" id="WP_118251993.1">
    <property type="nucleotide sequence ID" value="NZ_JBBMEI010000060.1"/>
</dbReference>
<keyword evidence="1" id="KW-0472">Membrane</keyword>
<comment type="caution">
    <text evidence="2">The sequence shown here is derived from an EMBL/GenBank/DDBJ whole genome shotgun (WGS) entry which is preliminary data.</text>
</comment>
<evidence type="ECO:0000256" key="1">
    <source>
        <dbReference type="SAM" id="Phobius"/>
    </source>
</evidence>
<protein>
    <recommendedName>
        <fullName evidence="4">DUF4179 domain-containing protein</fullName>
    </recommendedName>
</protein>
<evidence type="ECO:0000313" key="2">
    <source>
        <dbReference type="EMBL" id="MEQ2359599.1"/>
    </source>
</evidence>
<name>A0ABV1AN21_9FIRM</name>
<dbReference type="Proteomes" id="UP001446032">
    <property type="component" value="Unassembled WGS sequence"/>
</dbReference>
<organism evidence="2 3">
    <name type="scientific">Blautia intestinihominis</name>
    <dbReference type="NCBI Taxonomy" id="3133152"/>
    <lineage>
        <taxon>Bacteria</taxon>
        <taxon>Bacillati</taxon>
        <taxon>Bacillota</taxon>
        <taxon>Clostridia</taxon>
        <taxon>Lachnospirales</taxon>
        <taxon>Lachnospiraceae</taxon>
        <taxon>Blautia</taxon>
    </lineage>
</organism>
<feature type="transmembrane region" description="Helical" evidence="1">
    <location>
        <begin position="39"/>
        <end position="57"/>
    </location>
</feature>
<evidence type="ECO:0008006" key="4">
    <source>
        <dbReference type="Google" id="ProtNLM"/>
    </source>
</evidence>
<dbReference type="EMBL" id="JBBMEI010000060">
    <property type="protein sequence ID" value="MEQ2359599.1"/>
    <property type="molecule type" value="Genomic_DNA"/>
</dbReference>
<accession>A0ABV1AN21</accession>